<dbReference type="CDD" id="cd06558">
    <property type="entry name" value="crotonase-like"/>
    <property type="match status" value="1"/>
</dbReference>
<evidence type="ECO:0000313" key="1">
    <source>
        <dbReference type="EMBL" id="KAK3778057.1"/>
    </source>
</evidence>
<organism evidence="1 2">
    <name type="scientific">Elysia crispata</name>
    <name type="common">lettuce slug</name>
    <dbReference type="NCBI Taxonomy" id="231223"/>
    <lineage>
        <taxon>Eukaryota</taxon>
        <taxon>Metazoa</taxon>
        <taxon>Spiralia</taxon>
        <taxon>Lophotrochozoa</taxon>
        <taxon>Mollusca</taxon>
        <taxon>Gastropoda</taxon>
        <taxon>Heterobranchia</taxon>
        <taxon>Euthyneura</taxon>
        <taxon>Panpulmonata</taxon>
        <taxon>Sacoglossa</taxon>
        <taxon>Placobranchoidea</taxon>
        <taxon>Plakobranchidae</taxon>
        <taxon>Elysia</taxon>
    </lineage>
</organism>
<keyword evidence="2" id="KW-1185">Reference proteome</keyword>
<dbReference type="Gene3D" id="3.90.226.10">
    <property type="entry name" value="2-enoyl-CoA Hydratase, Chain A, domain 1"/>
    <property type="match status" value="1"/>
</dbReference>
<proteinExistence type="predicted"/>
<dbReference type="Pfam" id="PF00378">
    <property type="entry name" value="ECH_1"/>
    <property type="match status" value="1"/>
</dbReference>
<dbReference type="Proteomes" id="UP001283361">
    <property type="component" value="Unassembled WGS sequence"/>
</dbReference>
<dbReference type="InterPro" id="IPR029045">
    <property type="entry name" value="ClpP/crotonase-like_dom_sf"/>
</dbReference>
<protein>
    <submittedName>
        <fullName evidence="1">Uncharacterized protein</fullName>
    </submittedName>
</protein>
<gene>
    <name evidence="1" type="ORF">RRG08_044674</name>
</gene>
<dbReference type="GO" id="GO:0004165">
    <property type="term" value="F:delta(3)-delta(2)-enoyl-CoA isomerase activity"/>
    <property type="evidence" value="ECO:0007669"/>
    <property type="project" value="TreeGrafter"/>
</dbReference>
<name>A0AAE0ZZD4_9GAST</name>
<dbReference type="SUPFAM" id="SSF52096">
    <property type="entry name" value="ClpP/crotonase"/>
    <property type="match status" value="1"/>
</dbReference>
<dbReference type="PANTHER" id="PTHR11941:SF75">
    <property type="entry name" value="ENOYL-COA HYDRATASE_ISOMERASE FAMILY PROTEIN"/>
    <property type="match status" value="1"/>
</dbReference>
<dbReference type="InterPro" id="IPR001753">
    <property type="entry name" value="Enoyl-CoA_hydra/iso"/>
</dbReference>
<comment type="caution">
    <text evidence="1">The sequence shown here is derived from an EMBL/GenBank/DDBJ whole genome shotgun (WGS) entry which is preliminary data.</text>
</comment>
<accession>A0AAE0ZZD4</accession>
<sequence>MNVSDHLHKPVKTLNGLELHYVGDFAVIVMDRGENRLNTDFLDCFNELMDDVERNSSCKGLITTGKGKFYGNGLDLKWIAGLKSPEMFHEFFVKISLWLKRILVFPLPTLAAINGHAYAGGALMAFAHDLRVQNKEKGWLCFNEVFISRQFQPFHYLYIRTKIGQNYTEAIVLGKRYTGSEALSNGLVHAAPSMSLLLSESVQLLKSFCGKSGYPRESLHLMKCDVYRDVLEQHQRDMSGIGREKKETKIVANDVKSRL</sequence>
<dbReference type="EMBL" id="JAWDGP010003022">
    <property type="protein sequence ID" value="KAK3778057.1"/>
    <property type="molecule type" value="Genomic_DNA"/>
</dbReference>
<dbReference type="GO" id="GO:0006635">
    <property type="term" value="P:fatty acid beta-oxidation"/>
    <property type="evidence" value="ECO:0007669"/>
    <property type="project" value="TreeGrafter"/>
</dbReference>
<dbReference type="PANTHER" id="PTHR11941">
    <property type="entry name" value="ENOYL-COA HYDRATASE-RELATED"/>
    <property type="match status" value="1"/>
</dbReference>
<evidence type="ECO:0000313" key="2">
    <source>
        <dbReference type="Proteomes" id="UP001283361"/>
    </source>
</evidence>
<dbReference type="AlphaFoldDB" id="A0AAE0ZZD4"/>
<reference evidence="1" key="1">
    <citation type="journal article" date="2023" name="G3 (Bethesda)">
        <title>A reference genome for the long-term kleptoplast-retaining sea slug Elysia crispata morphotype clarki.</title>
        <authorList>
            <person name="Eastman K.E."/>
            <person name="Pendleton A.L."/>
            <person name="Shaikh M.A."/>
            <person name="Suttiyut T."/>
            <person name="Ogas R."/>
            <person name="Tomko P."/>
            <person name="Gavelis G."/>
            <person name="Widhalm J.R."/>
            <person name="Wisecaver J.H."/>
        </authorList>
    </citation>
    <scope>NUCLEOTIDE SEQUENCE</scope>
    <source>
        <strain evidence="1">ECLA1</strain>
    </source>
</reference>
<dbReference type="GO" id="GO:0005777">
    <property type="term" value="C:peroxisome"/>
    <property type="evidence" value="ECO:0007669"/>
    <property type="project" value="TreeGrafter"/>
</dbReference>